<evidence type="ECO:0000256" key="4">
    <source>
        <dbReference type="ARBA" id="ARBA00022603"/>
    </source>
</evidence>
<evidence type="ECO:0000313" key="11">
    <source>
        <dbReference type="Proteomes" id="UP000002654"/>
    </source>
</evidence>
<keyword evidence="5 9" id="KW-0808">Transferase</keyword>
<dbReference type="InterPro" id="IPR029028">
    <property type="entry name" value="Alpha/beta_knot_MTases"/>
</dbReference>
<comment type="catalytic activity">
    <reaction evidence="9">
        <text>a pseudouridine in rRNA + S-adenosyl-L-methionine = an N(1)-methylpseudouridine in rRNA + S-adenosyl-L-homocysteine + H(+)</text>
        <dbReference type="Rhea" id="RHEA:46696"/>
        <dbReference type="Rhea" id="RHEA-COMP:11634"/>
        <dbReference type="Rhea" id="RHEA-COMP:13933"/>
        <dbReference type="ChEBI" id="CHEBI:15378"/>
        <dbReference type="ChEBI" id="CHEBI:57856"/>
        <dbReference type="ChEBI" id="CHEBI:59789"/>
        <dbReference type="ChEBI" id="CHEBI:65314"/>
        <dbReference type="ChEBI" id="CHEBI:74890"/>
    </reaction>
</comment>
<feature type="binding site" evidence="9">
    <location>
        <position position="203"/>
    </location>
    <ligand>
        <name>S-adenosyl-L-methionine</name>
        <dbReference type="ChEBI" id="CHEBI:59789"/>
    </ligand>
</feature>
<feature type="site" description="Interaction with substrate rRNA" evidence="9">
    <location>
        <position position="131"/>
    </location>
</feature>
<dbReference type="PANTHER" id="PTHR12636">
    <property type="entry name" value="NEP1/MRA1"/>
    <property type="match status" value="1"/>
</dbReference>
<evidence type="ECO:0000256" key="5">
    <source>
        <dbReference type="ARBA" id="ARBA00022679"/>
    </source>
</evidence>
<dbReference type="KEGG" id="ttn:TTX_1734"/>
<feature type="site" description="Interaction with substrate rRNA" evidence="9">
    <location>
        <position position="124"/>
    </location>
</feature>
<reference evidence="10 11" key="1">
    <citation type="journal article" date="2011" name="PLoS ONE">
        <title>The complete genome sequence of Thermoproteus tenax: a physiologically versatile member of the Crenarchaeota.</title>
        <authorList>
            <person name="Siebers B."/>
            <person name="Zaparty M."/>
            <person name="Raddatz G."/>
            <person name="Tjaden B."/>
            <person name="Albers S.V."/>
            <person name="Bell S.D."/>
            <person name="Blombach F."/>
            <person name="Kletzin A."/>
            <person name="Kyrpides N."/>
            <person name="Lanz C."/>
            <person name="Plagens A."/>
            <person name="Rampp M."/>
            <person name="Rosinus A."/>
            <person name="von Jan M."/>
            <person name="Makarova K.S."/>
            <person name="Klenk H.P."/>
            <person name="Schuster S.C."/>
            <person name="Hensel R."/>
        </authorList>
    </citation>
    <scope>NUCLEOTIDE SEQUENCE [LARGE SCALE GENOMIC DNA]</scope>
    <source>
        <strain evidence="11">ATCC 35583 / DSM 2078 / JCM 9277 / NBRC 100435 / Kra 1</strain>
    </source>
</reference>
<dbReference type="EMBL" id="FN869859">
    <property type="protein sequence ID" value="CCC82355.1"/>
    <property type="molecule type" value="Genomic_DNA"/>
</dbReference>
<evidence type="ECO:0000313" key="10">
    <source>
        <dbReference type="EMBL" id="CCC82355.1"/>
    </source>
</evidence>
<evidence type="ECO:0000256" key="9">
    <source>
        <dbReference type="HAMAP-Rule" id="MF_00554"/>
    </source>
</evidence>
<feature type="binding site" evidence="9">
    <location>
        <position position="198"/>
    </location>
    <ligand>
        <name>S-adenosyl-L-methionine</name>
        <dbReference type="ChEBI" id="CHEBI:59789"/>
    </ligand>
</feature>
<evidence type="ECO:0000256" key="7">
    <source>
        <dbReference type="ARBA" id="ARBA00022730"/>
    </source>
</evidence>
<accession>G4RLB0</accession>
<protein>
    <recommendedName>
        <fullName evidence="9">Ribosomal RNA small subunit methyltransferase Nep1</fullName>
        <ecNumber evidence="9">2.1.1.-</ecNumber>
    </recommendedName>
    <alternativeName>
        <fullName evidence="9">16S rRNA (pseudouridine-N1-)-methyltransferase Nep1</fullName>
    </alternativeName>
</protein>
<dbReference type="PANTHER" id="PTHR12636:SF5">
    <property type="entry name" value="RIBOSOMAL RNA SMALL SUBUNIT METHYLTRANSFERASE NEP1"/>
    <property type="match status" value="1"/>
</dbReference>
<evidence type="ECO:0000256" key="2">
    <source>
        <dbReference type="ARBA" id="ARBA00022517"/>
    </source>
</evidence>
<dbReference type="InterPro" id="IPR023503">
    <property type="entry name" value="Ribosome_NEP1_arc"/>
</dbReference>
<dbReference type="EC" id="2.1.1.-" evidence="9"/>
<dbReference type="GO" id="GO:0070037">
    <property type="term" value="F:rRNA (pseudouridine) methyltransferase activity"/>
    <property type="evidence" value="ECO:0007669"/>
    <property type="project" value="UniProtKB-UniRule"/>
</dbReference>
<keyword evidence="7 9" id="KW-0699">rRNA-binding</keyword>
<gene>
    <name evidence="9" type="primary">nep1</name>
    <name evidence="10" type="ordered locus">TTX_1734</name>
</gene>
<dbReference type="Gene3D" id="3.40.1280.10">
    <property type="match status" value="1"/>
</dbReference>
<feature type="binding site" evidence="9">
    <location>
        <begin position="220"/>
        <end position="225"/>
    </location>
    <ligand>
        <name>S-adenosyl-L-methionine</name>
        <dbReference type="ChEBI" id="CHEBI:59789"/>
    </ligand>
</feature>
<dbReference type="eggNOG" id="arCOG04122">
    <property type="taxonomic scope" value="Archaea"/>
</dbReference>
<dbReference type="STRING" id="768679.TTX_1734"/>
<dbReference type="PaxDb" id="768679-TTX_1734"/>
<evidence type="ECO:0000256" key="8">
    <source>
        <dbReference type="ARBA" id="ARBA00022884"/>
    </source>
</evidence>
<feature type="site" description="Stabilizes Arg-xx" evidence="9">
    <location>
        <position position="85"/>
    </location>
</feature>
<keyword evidence="8 9" id="KW-0694">RNA-binding</keyword>
<dbReference type="HOGENOM" id="CLU_055846_1_3_2"/>
<evidence type="ECO:0000256" key="6">
    <source>
        <dbReference type="ARBA" id="ARBA00022691"/>
    </source>
</evidence>
<dbReference type="CDD" id="cd18088">
    <property type="entry name" value="Nep1-like"/>
    <property type="match status" value="1"/>
</dbReference>
<dbReference type="GO" id="GO:0070475">
    <property type="term" value="P:rRNA base methylation"/>
    <property type="evidence" value="ECO:0007669"/>
    <property type="project" value="InterPro"/>
</dbReference>
<keyword evidence="4 9" id="KW-0489">Methyltransferase</keyword>
<dbReference type="Pfam" id="PF03587">
    <property type="entry name" value="EMG1"/>
    <property type="match status" value="1"/>
</dbReference>
<dbReference type="InterPro" id="IPR005304">
    <property type="entry name" value="Rbsml_bgen_MeTrfase_EMG1/NEP1"/>
</dbReference>
<dbReference type="PATRIC" id="fig|768679.9.peg.1755"/>
<comment type="function">
    <text evidence="9">Methyltransferase involved in ribosomal biogenesis. Specifically catalyzes the N1-methylation of the pseudouridine corresponding to position 914 in M.jannaschii 16S rRNA.</text>
</comment>
<dbReference type="InterPro" id="IPR029026">
    <property type="entry name" value="tRNA_m1G_MTases_N"/>
</dbReference>
<dbReference type="SUPFAM" id="SSF75217">
    <property type="entry name" value="alpha/beta knot"/>
    <property type="match status" value="1"/>
</dbReference>
<keyword evidence="2 9" id="KW-0690">Ribosome biogenesis</keyword>
<dbReference type="HAMAP" id="MF_00554">
    <property type="entry name" value="NEP1"/>
    <property type="match status" value="1"/>
</dbReference>
<organism evidence="10 11">
    <name type="scientific">Thermoproteus tenax (strain ATCC 35583 / DSM 2078 / JCM 9277 / NBRC 100435 / Kra 1)</name>
    <dbReference type="NCBI Taxonomy" id="768679"/>
    <lineage>
        <taxon>Archaea</taxon>
        <taxon>Thermoproteota</taxon>
        <taxon>Thermoprotei</taxon>
        <taxon>Thermoproteales</taxon>
        <taxon>Thermoproteaceae</taxon>
        <taxon>Thermoproteus</taxon>
    </lineage>
</organism>
<keyword evidence="3 9" id="KW-0698">rRNA processing</keyword>
<dbReference type="Proteomes" id="UP000002654">
    <property type="component" value="Chromosome"/>
</dbReference>
<evidence type="ECO:0000256" key="1">
    <source>
        <dbReference type="ARBA" id="ARBA00008115"/>
    </source>
</evidence>
<proteinExistence type="inferred from homology"/>
<name>G4RLB0_THETK</name>
<keyword evidence="6 9" id="KW-0949">S-adenosyl-L-methionine</keyword>
<feature type="site" description="Interaction with substrate rRNA" evidence="9">
    <location>
        <position position="83"/>
    </location>
</feature>
<dbReference type="GO" id="GO:0019843">
    <property type="term" value="F:rRNA binding"/>
    <property type="evidence" value="ECO:0007669"/>
    <property type="project" value="UniProtKB-UniRule"/>
</dbReference>
<keyword evidence="11" id="KW-1185">Reference proteome</keyword>
<feature type="site" description="Interaction with substrate rRNA" evidence="9">
    <location>
        <position position="127"/>
    </location>
</feature>
<dbReference type="AlphaFoldDB" id="G4RLB0"/>
<sequence length="245" mass="27746">MAKASRWSLDFLTLSVFRVPVGSKVILILAESSLELIPPEIQSHPLILRDARRRGKEPRSILLDKARHYKAMRGLPKSEKRGRPDIVHMSMLAFQYSVLNMKGMGRMFVHTINDVVIRLRSDARIPKNYWNFVGLMEQLLNAGAVPPWGEPLLIAERKSLRELLRELGGRWIVLHEEGNRVDPLELGRALANSVVVVGGFPHGDFEDKRILRDASSVFRISDMPLDAWQVVFRAVTLAEISLGLI</sequence>
<evidence type="ECO:0000256" key="3">
    <source>
        <dbReference type="ARBA" id="ARBA00022552"/>
    </source>
</evidence>
<comment type="similarity">
    <text evidence="1 9">Belongs to the class IV-like SAM-binding methyltransferase superfamily. RNA methyltransferase NEP1 family.</text>
</comment>
<comment type="subunit">
    <text evidence="9">Homodimer.</text>
</comment>